<name>A0A5C5XJV4_9PLAN</name>
<keyword evidence="3" id="KW-1185">Reference proteome</keyword>
<dbReference type="Proteomes" id="UP000316095">
    <property type="component" value="Unassembled WGS sequence"/>
</dbReference>
<reference evidence="2 3" key="1">
    <citation type="submission" date="2019-02" db="EMBL/GenBank/DDBJ databases">
        <title>Deep-cultivation of Planctomycetes and their phenomic and genomic characterization uncovers novel biology.</title>
        <authorList>
            <person name="Wiegand S."/>
            <person name="Jogler M."/>
            <person name="Boedeker C."/>
            <person name="Pinto D."/>
            <person name="Vollmers J."/>
            <person name="Rivas-Marin E."/>
            <person name="Kohn T."/>
            <person name="Peeters S.H."/>
            <person name="Heuer A."/>
            <person name="Rast P."/>
            <person name="Oberbeckmann S."/>
            <person name="Bunk B."/>
            <person name="Jeske O."/>
            <person name="Meyerdierks A."/>
            <person name="Storesund J.E."/>
            <person name="Kallscheuer N."/>
            <person name="Luecker S."/>
            <person name="Lage O.M."/>
            <person name="Pohl T."/>
            <person name="Merkel B.J."/>
            <person name="Hornburger P."/>
            <person name="Mueller R.-W."/>
            <person name="Bruemmer F."/>
            <person name="Labrenz M."/>
            <person name="Spormann A.M."/>
            <person name="Op Den Camp H."/>
            <person name="Overmann J."/>
            <person name="Amann R."/>
            <person name="Jetten M.S.M."/>
            <person name="Mascher T."/>
            <person name="Medema M.H."/>
            <person name="Devos D.P."/>
            <person name="Kaster A.-K."/>
            <person name="Ovreas L."/>
            <person name="Rohde M."/>
            <person name="Galperin M.Y."/>
            <person name="Jogler C."/>
        </authorList>
    </citation>
    <scope>NUCLEOTIDE SEQUENCE [LARGE SCALE GENOMIC DNA]</scope>
    <source>
        <strain evidence="2 3">Pan54</strain>
    </source>
</reference>
<dbReference type="EMBL" id="SJPG01000001">
    <property type="protein sequence ID" value="TWT62968.1"/>
    <property type="molecule type" value="Genomic_DNA"/>
</dbReference>
<proteinExistence type="predicted"/>
<comment type="caution">
    <text evidence="2">The sequence shown here is derived from an EMBL/GenBank/DDBJ whole genome shotgun (WGS) entry which is preliminary data.</text>
</comment>
<evidence type="ECO:0008006" key="4">
    <source>
        <dbReference type="Google" id="ProtNLM"/>
    </source>
</evidence>
<evidence type="ECO:0000256" key="1">
    <source>
        <dbReference type="SAM" id="SignalP"/>
    </source>
</evidence>
<protein>
    <recommendedName>
        <fullName evidence="4">Cytochrome c domain-containing protein</fullName>
    </recommendedName>
</protein>
<sequence length="436" mass="49170" precursor="true">MPHLQFQLFLKQLCISYVLLIGFSSSVHAQLEFESPPIDYQNAPAENPVARLHADLVAGRVQLEYSEEHGYLPALLDALDISPESQVLVFSQTSFQLRKITPQKPRAIYFNDETYVGWVQHSDLLEISTADPNLGAVFYSLEYSPAKQPSLIRDQGHCLTCHASSRTKNVPGHLVRSVFVDRRGQLLLSAGTFNTEHSSPFSERWGGWYVTGTHGTMRHMGNAIVSEPDALEKIDREAGANLVSLDSLFETSPYLSSHSDLVALMVLEHQTAMHNHFTFAQMDSRLADHYDGIMNKALERPAGYQSESTVRRFQAATEKIVQYMLFCDEFKLESPVAGTSGFADYFSALGPKDSQGRSLRDFDLKTRLFKYPCSYLIYADSFQQLPQPVVDQVLSRLEEILTAETVEAEFAHLSDEDRQAIYEILSETLPQWKTSR</sequence>
<feature type="chain" id="PRO_5023044925" description="Cytochrome c domain-containing protein" evidence="1">
    <location>
        <begin position="30"/>
        <end position="436"/>
    </location>
</feature>
<dbReference type="RefSeq" id="WP_146504768.1">
    <property type="nucleotide sequence ID" value="NZ_SJPG01000001.1"/>
</dbReference>
<gene>
    <name evidence="2" type="ORF">Pan54_37190</name>
</gene>
<accession>A0A5C5XJV4</accession>
<dbReference type="OrthoDB" id="229728at2"/>
<keyword evidence="1" id="KW-0732">Signal</keyword>
<evidence type="ECO:0000313" key="3">
    <source>
        <dbReference type="Proteomes" id="UP000316095"/>
    </source>
</evidence>
<dbReference type="AlphaFoldDB" id="A0A5C5XJV4"/>
<evidence type="ECO:0000313" key="2">
    <source>
        <dbReference type="EMBL" id="TWT62968.1"/>
    </source>
</evidence>
<feature type="signal peptide" evidence="1">
    <location>
        <begin position="1"/>
        <end position="29"/>
    </location>
</feature>
<organism evidence="2 3">
    <name type="scientific">Rubinisphaera italica</name>
    <dbReference type="NCBI Taxonomy" id="2527969"/>
    <lineage>
        <taxon>Bacteria</taxon>
        <taxon>Pseudomonadati</taxon>
        <taxon>Planctomycetota</taxon>
        <taxon>Planctomycetia</taxon>
        <taxon>Planctomycetales</taxon>
        <taxon>Planctomycetaceae</taxon>
        <taxon>Rubinisphaera</taxon>
    </lineage>
</organism>